<sequence length="162" mass="17878">MKLKPRDITKLGIVAALYFVLTVSFAPISYGNIQFRVSEVLTLFAFIDPFYILALVLGTFLSNLFSPLGVVDIIFGTLATFISVYLMSKTKNILVASVIPAIVNGLIIGIELFYLFKIPLLLAMGEVAFGEFVVVSIVGVTIFKYGILNNEYVLNIIKIKKD</sequence>
<dbReference type="InterPro" id="IPR010387">
    <property type="entry name" value="QueT"/>
</dbReference>
<dbReference type="PANTHER" id="PTHR40044:SF1">
    <property type="entry name" value="INTEGRAL MEMBRANE PROTEIN"/>
    <property type="match status" value="1"/>
</dbReference>
<accession>A0AAU9EPR7</accession>
<evidence type="ECO:0000313" key="2">
    <source>
        <dbReference type="EMBL" id="BEP28435.1"/>
    </source>
</evidence>
<feature type="transmembrane region" description="Helical" evidence="1">
    <location>
        <begin position="40"/>
        <end position="61"/>
    </location>
</feature>
<dbReference type="Proteomes" id="UP001321786">
    <property type="component" value="Chromosome"/>
</dbReference>
<evidence type="ECO:0000256" key="1">
    <source>
        <dbReference type="SAM" id="Phobius"/>
    </source>
</evidence>
<dbReference type="PIRSF" id="PIRSF031501">
    <property type="entry name" value="QueT"/>
    <property type="match status" value="1"/>
</dbReference>
<evidence type="ECO:0000313" key="3">
    <source>
        <dbReference type="Proteomes" id="UP001321786"/>
    </source>
</evidence>
<dbReference type="AlphaFoldDB" id="A0AAU9EPR7"/>
<gene>
    <name evidence="2" type="ORF">HLPR_07660</name>
</gene>
<keyword evidence="1" id="KW-0472">Membrane</keyword>
<feature type="transmembrane region" description="Helical" evidence="1">
    <location>
        <begin position="93"/>
        <end position="116"/>
    </location>
</feature>
<keyword evidence="1" id="KW-1133">Transmembrane helix</keyword>
<organism evidence="2 3">
    <name type="scientific">Helicovermis profundi</name>
    <dbReference type="NCBI Taxonomy" id="3065157"/>
    <lineage>
        <taxon>Bacteria</taxon>
        <taxon>Bacillati</taxon>
        <taxon>Bacillota</taxon>
        <taxon>Clostridia</taxon>
        <taxon>Helicovermis</taxon>
    </lineage>
</organism>
<reference evidence="2 3" key="1">
    <citation type="submission" date="2023-08" db="EMBL/GenBank/DDBJ databases">
        <title>Helicovermis profunda gen. nov., sp. nov., a novel mesophilic, fermentative bacterium within the Bacillota from a deep-sea hydrothermal vent chimney.</title>
        <authorList>
            <person name="Miyazaki U."/>
            <person name="Mizutani D."/>
            <person name="Hashimoto Y."/>
            <person name="Tame A."/>
            <person name="Sawayama S."/>
            <person name="Miyazaki J."/>
            <person name="Takai K."/>
            <person name="Nakagawa S."/>
        </authorList>
    </citation>
    <scope>NUCLEOTIDE SEQUENCE [LARGE SCALE GENOMIC DNA]</scope>
    <source>
        <strain evidence="2 3">S502</strain>
    </source>
</reference>
<feature type="transmembrane region" description="Helical" evidence="1">
    <location>
        <begin position="67"/>
        <end position="86"/>
    </location>
</feature>
<feature type="transmembrane region" description="Helical" evidence="1">
    <location>
        <begin position="128"/>
        <end position="148"/>
    </location>
</feature>
<dbReference type="KEGG" id="hprf:HLPR_07660"/>
<keyword evidence="3" id="KW-1185">Reference proteome</keyword>
<keyword evidence="1" id="KW-0812">Transmembrane</keyword>
<feature type="transmembrane region" description="Helical" evidence="1">
    <location>
        <begin position="12"/>
        <end position="33"/>
    </location>
</feature>
<dbReference type="RefSeq" id="WP_338536754.1">
    <property type="nucleotide sequence ID" value="NZ_AP028654.1"/>
</dbReference>
<dbReference type="EMBL" id="AP028654">
    <property type="protein sequence ID" value="BEP28435.1"/>
    <property type="molecule type" value="Genomic_DNA"/>
</dbReference>
<dbReference type="Pfam" id="PF06177">
    <property type="entry name" value="QueT"/>
    <property type="match status" value="1"/>
</dbReference>
<name>A0AAU9EPR7_9FIRM</name>
<dbReference type="PANTHER" id="PTHR40044">
    <property type="entry name" value="INTEGRAL MEMBRANE PROTEIN-RELATED"/>
    <property type="match status" value="1"/>
</dbReference>
<proteinExistence type="predicted"/>
<protein>
    <submittedName>
        <fullName evidence="2">QueT transporter family protein</fullName>
    </submittedName>
</protein>